<reference evidence="2 3" key="1">
    <citation type="submission" date="2013-12" db="EMBL/GenBank/DDBJ databases">
        <title>Annotated genome of Streptomyces scopuliridis.</title>
        <authorList>
            <person name="Olson J.B."/>
        </authorList>
    </citation>
    <scope>NUCLEOTIDE SEQUENCE [LARGE SCALE GENOMIC DNA]</scope>
    <source>
        <strain evidence="2 3">RB72</strain>
    </source>
</reference>
<evidence type="ECO:0000313" key="2">
    <source>
        <dbReference type="EMBL" id="PVE13268.1"/>
    </source>
</evidence>
<organism evidence="2 3">
    <name type="scientific">Streptomyces scopuliridis RB72</name>
    <dbReference type="NCBI Taxonomy" id="1440053"/>
    <lineage>
        <taxon>Bacteria</taxon>
        <taxon>Bacillati</taxon>
        <taxon>Actinomycetota</taxon>
        <taxon>Actinomycetes</taxon>
        <taxon>Kitasatosporales</taxon>
        <taxon>Streptomycetaceae</taxon>
        <taxon>Streptomyces</taxon>
    </lineage>
</organism>
<evidence type="ECO:0000256" key="1">
    <source>
        <dbReference type="SAM" id="MobiDB-lite"/>
    </source>
</evidence>
<feature type="compositionally biased region" description="Basic and acidic residues" evidence="1">
    <location>
        <begin position="27"/>
        <end position="44"/>
    </location>
</feature>
<keyword evidence="3" id="KW-1185">Reference proteome</keyword>
<protein>
    <submittedName>
        <fullName evidence="2">Uncharacterized protein</fullName>
    </submittedName>
</protein>
<dbReference type="Proteomes" id="UP000245992">
    <property type="component" value="Unassembled WGS sequence"/>
</dbReference>
<dbReference type="RefSeq" id="WP_030351221.1">
    <property type="nucleotide sequence ID" value="NZ_AZSP01000036.1"/>
</dbReference>
<feature type="region of interest" description="Disordered" evidence="1">
    <location>
        <begin position="1"/>
        <end position="85"/>
    </location>
</feature>
<name>A0A2T7TDU4_9ACTN</name>
<dbReference type="EMBL" id="AZSP01000036">
    <property type="protein sequence ID" value="PVE13268.1"/>
    <property type="molecule type" value="Genomic_DNA"/>
</dbReference>
<accession>A0A2T7TDU4</accession>
<gene>
    <name evidence="2" type="ORF">Y717_20540</name>
</gene>
<dbReference type="AlphaFoldDB" id="A0A2T7TDU4"/>
<sequence length="85" mass="9659">MNDRRAARNSSPLARIGPAERFPGAPVHEEVPAFLERVRDEGRLPKTAAALGRRPQRRDRARPRPGLDAENRRVWMHGSTKTDPR</sequence>
<comment type="caution">
    <text evidence="2">The sequence shown here is derived from an EMBL/GenBank/DDBJ whole genome shotgun (WGS) entry which is preliminary data.</text>
</comment>
<feature type="compositionally biased region" description="Basic residues" evidence="1">
    <location>
        <begin position="54"/>
        <end position="63"/>
    </location>
</feature>
<evidence type="ECO:0000313" key="3">
    <source>
        <dbReference type="Proteomes" id="UP000245992"/>
    </source>
</evidence>
<proteinExistence type="predicted"/>